<keyword evidence="1" id="KW-0812">Transmembrane</keyword>
<dbReference type="Proteomes" id="UP000217221">
    <property type="component" value="Chromosome"/>
</dbReference>
<evidence type="ECO:0000256" key="1">
    <source>
        <dbReference type="SAM" id="Phobius"/>
    </source>
</evidence>
<accession>A0A249LHB4</accession>
<dbReference type="RefSeq" id="WP_095698618.1">
    <property type="nucleotide sequence ID" value="NZ_CP016782.1"/>
</dbReference>
<keyword evidence="1" id="KW-1133">Transmembrane helix</keyword>
<proteinExistence type="predicted"/>
<dbReference type="Pfam" id="PF19516">
    <property type="entry name" value="DUF6049"/>
    <property type="match status" value="1"/>
</dbReference>
<dbReference type="EMBL" id="CP016782">
    <property type="protein sequence ID" value="ASY28306.1"/>
    <property type="molecule type" value="Genomic_DNA"/>
</dbReference>
<keyword evidence="1" id="KW-0472">Membrane</keyword>
<feature type="signal peptide" evidence="2">
    <location>
        <begin position="1"/>
        <end position="21"/>
    </location>
</feature>
<protein>
    <submittedName>
        <fullName evidence="3">Uncharacterized protein</fullName>
    </submittedName>
</protein>
<sequence>MKKIFLFALIALFVLPAPAQAESREVQITGTVHRNFDGKFRNDELAQDIAVGGRLWKLIFSTDLTPRIWVIDAALIEEITAMTAPYELRDGKKIDSSVQAVAFLSQLKKVTTNAQVVALPYGNPDPVLAREIAPSELNYYYKTAQTRLATALARPVRSEPLADWSKGRTYFSKNLREQYTKNRKAVTALSTVVDQSELADIRAQLGRLMSPSLTQTDRTYFSFNATQEVYKYKERLKIYGGKYQLTSAQSKLPITLANGFKSIVKVNLNLYAGSSRISIDSVKNIVLQPKSKTQISIPVEVFAPGQTYITAQFVNEEGRALSDPVELSLNLTVIDSRVAWFTTGAAVLLFLAAITQSVRRVRRARK</sequence>
<reference evidence="3 4" key="1">
    <citation type="submission" date="2016-07" db="EMBL/GenBank/DDBJ databases">
        <title>High microdiversification within the ubiquitous acI lineage of Actinobacteria.</title>
        <authorList>
            <person name="Neuenschwander S.M."/>
            <person name="Salcher M."/>
            <person name="Ghai R."/>
            <person name="Pernthaler J."/>
        </authorList>
    </citation>
    <scope>NUCLEOTIDE SEQUENCE [LARGE SCALE GENOMIC DNA]</scope>
    <source>
        <strain evidence="3">MMS-VB-114</strain>
    </source>
</reference>
<dbReference type="KEGG" id="plim:PHILAsVB114_06835"/>
<organism evidence="3 4">
    <name type="scientific">Candidatus Planktophila limnetica</name>
    <dbReference type="NCBI Taxonomy" id="573600"/>
    <lineage>
        <taxon>Bacteria</taxon>
        <taxon>Bacillati</taxon>
        <taxon>Actinomycetota</taxon>
        <taxon>Actinomycetes</taxon>
        <taxon>Candidatus Nanopelagicales</taxon>
        <taxon>Candidatus Nanopelagicaceae</taxon>
        <taxon>Candidatus Planktophila</taxon>
    </lineage>
</organism>
<feature type="transmembrane region" description="Helical" evidence="1">
    <location>
        <begin position="338"/>
        <end position="358"/>
    </location>
</feature>
<evidence type="ECO:0000313" key="4">
    <source>
        <dbReference type="Proteomes" id="UP000217221"/>
    </source>
</evidence>
<feature type="chain" id="PRO_5012445086" evidence="2">
    <location>
        <begin position="22"/>
        <end position="366"/>
    </location>
</feature>
<keyword evidence="4" id="KW-1185">Reference proteome</keyword>
<name>A0A249LHB4_9ACTN</name>
<keyword evidence="2" id="KW-0732">Signal</keyword>
<evidence type="ECO:0000256" key="2">
    <source>
        <dbReference type="SAM" id="SignalP"/>
    </source>
</evidence>
<gene>
    <name evidence="3" type="ORF">PHILAsVB114_06835</name>
</gene>
<evidence type="ECO:0000313" key="3">
    <source>
        <dbReference type="EMBL" id="ASY28306.1"/>
    </source>
</evidence>
<dbReference type="InterPro" id="IPR046112">
    <property type="entry name" value="DUF6049"/>
</dbReference>
<dbReference type="AlphaFoldDB" id="A0A249LHB4"/>
<dbReference type="OrthoDB" id="5185072at2"/>